<sequence length="180" mass="21086">MIKDVVLTSKDVLDYHAFVLFGSRRARNQHFFNTLGVFAEAMIAGFIVDKLANTQYYTIAGIIFGVIWLFAYPVFLKRKRLNALRKIKGEDSQKSMKFAVNDEYFAFYESEISDKEKFEFDRVSEIYELKNIFVIFLHDKIHIIIPKDDESAELIKKIAKNTKKPIARYEKLDYESVFLA</sequence>
<dbReference type="Proteomes" id="UP000650616">
    <property type="component" value="Unassembled WGS sequence"/>
</dbReference>
<keyword evidence="1" id="KW-0472">Membrane</keyword>
<name>A0AAW3ZRB1_9BACT</name>
<evidence type="ECO:0000256" key="1">
    <source>
        <dbReference type="SAM" id="Phobius"/>
    </source>
</evidence>
<dbReference type="Proteomes" id="UP001318760">
    <property type="component" value="Unassembled WGS sequence"/>
</dbReference>
<dbReference type="EMBL" id="LIWG01000001">
    <property type="protein sequence ID" value="MBE3607292.1"/>
    <property type="molecule type" value="Genomic_DNA"/>
</dbReference>
<dbReference type="AlphaFoldDB" id="A0AAW3ZRB1"/>
<evidence type="ECO:0000313" key="4">
    <source>
        <dbReference type="Proteomes" id="UP000650616"/>
    </source>
</evidence>
<dbReference type="EMBL" id="JADBHS010000002">
    <property type="protein sequence ID" value="MBE2985833.1"/>
    <property type="molecule type" value="Genomic_DNA"/>
</dbReference>
<keyword evidence="1" id="KW-0812">Transmembrane</keyword>
<evidence type="ECO:0000313" key="3">
    <source>
        <dbReference type="EMBL" id="MBE3607292.1"/>
    </source>
</evidence>
<accession>A0AAW3ZRB1</accession>
<feature type="transmembrane region" description="Helical" evidence="1">
    <location>
        <begin position="31"/>
        <end position="48"/>
    </location>
</feature>
<evidence type="ECO:0000313" key="5">
    <source>
        <dbReference type="Proteomes" id="UP001318760"/>
    </source>
</evidence>
<gene>
    <name evidence="2" type="ORF">CCAL12919_01605</name>
    <name evidence="3" type="ORF">CCAL9337_00885</name>
</gene>
<feature type="transmembrane region" description="Helical" evidence="1">
    <location>
        <begin position="54"/>
        <end position="76"/>
    </location>
</feature>
<protein>
    <recommendedName>
        <fullName evidence="6">YcxB-like protein domain-containing protein</fullName>
    </recommendedName>
</protein>
<evidence type="ECO:0008006" key="6">
    <source>
        <dbReference type="Google" id="ProtNLM"/>
    </source>
</evidence>
<reference evidence="2 5" key="2">
    <citation type="submission" date="2020-10" db="EMBL/GenBank/DDBJ databases">
        <title>Campylobacter californiensis sp. nov. isolated from cattle and feral swine in California.</title>
        <authorList>
            <person name="Miller W.G."/>
        </authorList>
    </citation>
    <scope>NUCLEOTIDE SEQUENCE [LARGE SCALE GENOMIC DNA]</scope>
    <source>
        <strain evidence="2 5">RM12919</strain>
    </source>
</reference>
<keyword evidence="4" id="KW-1185">Reference proteome</keyword>
<evidence type="ECO:0000313" key="2">
    <source>
        <dbReference type="EMBL" id="MBE2985833.1"/>
    </source>
</evidence>
<keyword evidence="1" id="KW-1133">Transmembrane helix</keyword>
<organism evidence="3 4">
    <name type="scientific">Campylobacter californiensis</name>
    <dbReference type="NCBI Taxonomy" id="1032243"/>
    <lineage>
        <taxon>Bacteria</taxon>
        <taxon>Pseudomonadati</taxon>
        <taxon>Campylobacterota</taxon>
        <taxon>Epsilonproteobacteria</taxon>
        <taxon>Campylobacterales</taxon>
        <taxon>Campylobacteraceae</taxon>
        <taxon>Campylobacter</taxon>
    </lineage>
</organism>
<comment type="caution">
    <text evidence="3">The sequence shown here is derived from an EMBL/GenBank/DDBJ whole genome shotgun (WGS) entry which is preliminary data.</text>
</comment>
<reference evidence="3 4" key="1">
    <citation type="submission" date="2015-08" db="EMBL/GenBank/DDBJ databases">
        <title>Comparative genomics of the Campylobacter concisus group.</title>
        <authorList>
            <person name="Yee E."/>
            <person name="Chapman M.H."/>
            <person name="Huynh S."/>
            <person name="Bono J.L."/>
            <person name="On S.L."/>
            <person name="St Leger J."/>
            <person name="Foster G."/>
            <person name="Parker C.T."/>
            <person name="Miller W.G."/>
        </authorList>
    </citation>
    <scope>NUCLEOTIDE SEQUENCE [LARGE SCALE GENOMIC DNA]</scope>
    <source>
        <strain evidence="3 4">RM9337</strain>
    </source>
</reference>
<proteinExistence type="predicted"/>
<dbReference type="RefSeq" id="WP_169937559.1">
    <property type="nucleotide sequence ID" value="NZ_CP012545.1"/>
</dbReference>